<protein>
    <submittedName>
        <fullName evidence="1">Uncharacterized protein</fullName>
    </submittedName>
</protein>
<gene>
    <name evidence="1" type="ORF">NE237_024803</name>
</gene>
<dbReference type="Proteomes" id="UP001141806">
    <property type="component" value="Unassembled WGS sequence"/>
</dbReference>
<dbReference type="AlphaFoldDB" id="A0A9Q0JZY6"/>
<keyword evidence="2" id="KW-1185">Reference proteome</keyword>
<comment type="caution">
    <text evidence="1">The sequence shown here is derived from an EMBL/GenBank/DDBJ whole genome shotgun (WGS) entry which is preliminary data.</text>
</comment>
<name>A0A9Q0JZY6_9MAGN</name>
<evidence type="ECO:0000313" key="2">
    <source>
        <dbReference type="Proteomes" id="UP001141806"/>
    </source>
</evidence>
<organism evidence="1 2">
    <name type="scientific">Protea cynaroides</name>
    <dbReference type="NCBI Taxonomy" id="273540"/>
    <lineage>
        <taxon>Eukaryota</taxon>
        <taxon>Viridiplantae</taxon>
        <taxon>Streptophyta</taxon>
        <taxon>Embryophyta</taxon>
        <taxon>Tracheophyta</taxon>
        <taxon>Spermatophyta</taxon>
        <taxon>Magnoliopsida</taxon>
        <taxon>Proteales</taxon>
        <taxon>Proteaceae</taxon>
        <taxon>Protea</taxon>
    </lineage>
</organism>
<proteinExistence type="predicted"/>
<accession>A0A9Q0JZY6</accession>
<dbReference type="EMBL" id="JAMYWD010000010">
    <property type="protein sequence ID" value="KAJ4957692.1"/>
    <property type="molecule type" value="Genomic_DNA"/>
</dbReference>
<reference evidence="1" key="1">
    <citation type="journal article" date="2023" name="Plant J.">
        <title>The genome of the king protea, Protea cynaroides.</title>
        <authorList>
            <person name="Chang J."/>
            <person name="Duong T.A."/>
            <person name="Schoeman C."/>
            <person name="Ma X."/>
            <person name="Roodt D."/>
            <person name="Barker N."/>
            <person name="Li Z."/>
            <person name="Van de Peer Y."/>
            <person name="Mizrachi E."/>
        </authorList>
    </citation>
    <scope>NUCLEOTIDE SEQUENCE</scope>
    <source>
        <tissue evidence="1">Young leaves</tissue>
    </source>
</reference>
<evidence type="ECO:0000313" key="1">
    <source>
        <dbReference type="EMBL" id="KAJ4957692.1"/>
    </source>
</evidence>
<sequence length="122" mass="13627">MKNFLKETMPRSLIFDPVGCSIFYSASSLFSPHAILSSRLPFPFLSFPPMPPTPPPPPPPPPPPLYFLAPTLVWTPFLQSNTASSSTYLIYNRNSPFSSNSRLSSIIHSSLHRSLPHPYLRS</sequence>